<evidence type="ECO:0000313" key="4">
    <source>
        <dbReference type="EMBL" id="KAI7731863.1"/>
    </source>
</evidence>
<proteinExistence type="inferred from homology"/>
<evidence type="ECO:0000256" key="1">
    <source>
        <dbReference type="ARBA" id="ARBA00009861"/>
    </source>
</evidence>
<dbReference type="Proteomes" id="UP001206925">
    <property type="component" value="Unassembled WGS sequence"/>
</dbReference>
<reference evidence="4" key="1">
    <citation type="submission" date="2022-06" db="EMBL/GenBank/DDBJ databases">
        <title>Uncovering the hologenomic basis of an extraordinary plant invasion.</title>
        <authorList>
            <person name="Bieker V.C."/>
            <person name="Martin M.D."/>
            <person name="Gilbert T."/>
            <person name="Hodgins K."/>
            <person name="Battlay P."/>
            <person name="Petersen B."/>
            <person name="Wilson J."/>
        </authorList>
    </citation>
    <scope>NUCLEOTIDE SEQUENCE</scope>
    <source>
        <strain evidence="4">AA19_3_7</strain>
        <tissue evidence="4">Leaf</tissue>
    </source>
</reference>
<keyword evidence="3" id="KW-0012">Acyltransferase</keyword>
<dbReference type="Pfam" id="PF02458">
    <property type="entry name" value="Transferase"/>
    <property type="match status" value="7"/>
</dbReference>
<evidence type="ECO:0008006" key="6">
    <source>
        <dbReference type="Google" id="ProtNLM"/>
    </source>
</evidence>
<dbReference type="InterPro" id="IPR023213">
    <property type="entry name" value="CAT-like_dom_sf"/>
</dbReference>
<dbReference type="EMBL" id="JAMZMK010010364">
    <property type="protein sequence ID" value="KAI7731863.1"/>
    <property type="molecule type" value="Genomic_DNA"/>
</dbReference>
<organism evidence="4 5">
    <name type="scientific">Ambrosia artemisiifolia</name>
    <name type="common">Common ragweed</name>
    <dbReference type="NCBI Taxonomy" id="4212"/>
    <lineage>
        <taxon>Eukaryota</taxon>
        <taxon>Viridiplantae</taxon>
        <taxon>Streptophyta</taxon>
        <taxon>Embryophyta</taxon>
        <taxon>Tracheophyta</taxon>
        <taxon>Spermatophyta</taxon>
        <taxon>Magnoliopsida</taxon>
        <taxon>eudicotyledons</taxon>
        <taxon>Gunneridae</taxon>
        <taxon>Pentapetalae</taxon>
        <taxon>asterids</taxon>
        <taxon>campanulids</taxon>
        <taxon>Asterales</taxon>
        <taxon>Asteraceae</taxon>
        <taxon>Asteroideae</taxon>
        <taxon>Heliantheae alliance</taxon>
        <taxon>Heliantheae</taxon>
        <taxon>Ambrosia</taxon>
    </lineage>
</organism>
<comment type="caution">
    <text evidence="4">The sequence shown here is derived from an EMBL/GenBank/DDBJ whole genome shotgun (WGS) entry which is preliminary data.</text>
</comment>
<sequence length="2401" mass="269906">MKVVVRDSTMVRPAKESPTRKVWNSSLDLTAPNNHTRSVYFYRPNGAPNFFDTKVMKDALSRVLVTFYPMAGRFKHDQDGRVEIECQGQGALFLEAESDGVIDDLGDFAPTLEYLKLIPMVDYSQGIESYPLMVFQVTYFKCGGVSLGVGIHHRVADGMSAFHLINTWSDMARGLDITLPPFIDRTLLRAQDPPRPCFEHIEYKSDPTPLNYETKTTISMFKLTRNQLDALKAKSKEDGNTISFSSFAILSAHVWKCVCKARGLPLDVEARVDLAIDGRTRLQPPLPAGYFGNVIFTATAIATAGEIQSKPSWYATSKIHDALARMNNNYLKESLMVRPAEESPTRKLWNSSLDLTAANTHTLSVYFYRPNGAPNFFDTKVMKDALSRVLVTFYPMAGRFNHDQDGRVEIDCQGQGVLFLEAESDGVIDDFGDFAPTMEYLKLVPVVDYSQGIESYPLMVTYFKCGGVSLGVGSHHRVADGMSALHLIKTWSDMARGLDITLPPFINRTLLRARDPPRPVFEHIEYKPDPTTLKVPLDETKTIFSMFKLTRNQLDALKAKSKEDGNTMSFSSFAILSAHVWKCVCKARGLPDDVEIKLNFPVDGRDRLQPPLPPGYFGNAVFITSAIATAGEILSKPLWYAAGKVHDASAKMNNDYLRSALDYLEQHQCKKPNVDYTYTNLLIVSWARLPIHDADFGWGRPIFMGRIGILAAGRCYLLPSPINDGSLSIIIGLEVEQMKLFSKFSPKIPGKTQMKVVVRETAMVRPAEKAPAVKLWNSCLDLTALNFHSLSVYFYRPNGAPNFFDTKVMKDALSRVLVVFYPMAGRFSHDQDGRIEIDCQGQGVLFLEAESDGVINDFGDFAPTLEYLKLIPVVDNSLGFESYPLLVLQVTYFKCGGVSLGLGFDHRVADRTSVMHFMNTWSDMARGLDVTLPPFIDRTLLRARDPPRPVFDHIEYHPGSTSLQVPLDETKTSFSMFKLTQNQLNMLKAKLKKEVNAVNYSSFEIISAHIWKCVCKARGLPSNVETRLHFAVDGRSRLQPPLPPGYFGNVVFRGAVIAKADDIQSKPTWYAASKIHDALARMNDDYLRSALDYLEQNNCQKPEVNYNYTNLIITSWARIPIHSTDFGWGRPIFMGRVGIPSPGRCYVLPSPINDGSLSVIIGLEVEQMKVVVRESTMVRPAEESPIVNLWNSCLDLTAAKIHTRGVYFYRSNGAPNFFDVNVMKDALSRVLVAFYPMAGRFKQGEDGRLVIVCQGQGVLFLEAESDGVIDDFGDFKPTLESLKLTPVVDYSRGIESFPLLLLQVTYFKCGGVSLGYGFEHHRTLLRARDPPRPVFKHIEYQPDPTSLQAPLDETKIIFSKFKLTRNQLDMLKARSKEDGNMINYSSFEILSGHVWKCVCKARGLPDDVEIKLNFPVDARDRLQPPLPPGYFGNAVFITSAIATSGEIQSKPLWYAASKVHQALARMKDDYLKSALDYLEQHNCKKPEVNYKCTNLLIVSWARLPIHDADFGWGRPIFMGRVGIPTAGRCYVLPSPINDGSLSVIIGLEVEQMKLFSKLLYATINDRLISSCGTHDVTYFKCGGVSLGLGFDHHVTDGKSFSHFMYTGSDIARGLDHTSPPLIDRTLLQETKIIFSKFKLTLNHLDMLKAKSKEDRNTISYNAFEILYGHLWKCACTTYRLSDDVDINLNFPIDGRNTDEGSCKRINNCEASRGHTRTEPFYRPNGAPNIFKFEQRASCVLPHGMTLIPVVDCSRGIETFPLMVLQVTYFKCGGVSQGLGFDHHVADGKSFSHFMYTGSAIVDPKPLQVPLEEAKIIFSKFKLTRNHLDMLKAKSKEDRNTINYNTFEILSDHLWKCACTARRLPDDVDIKLNFPIDGQARLQPQPPPSYFGNVVFITSAMATTGEIRSKPLWYVANKVHDVVVRMNNDYLKFAFDYLEQHNWLPIHELDFRWGRPIFRGLVLSSEMKLVVRESTMVRPAEESPVVNLWNSCLDLTAKLITRGVYFYRPNGASNFFDAKIMKDALSRVLVAFYPMAGRFKQGEDGRLVIVCQGQGVLFLEAESDGVIDDFGDFKPTLESSKLTPVVDYSRGIESFPLLLLQVTYFKCGGVSLGYGFDHRVSDGKTFFHFMNTWSDMARGLDITLPPFIDRTLLRARDQPRPVFKDIECQPDPTPLQVPLDETKIIFSMFKLTRYQLDMLKAKSKENGNMINYSSFEILSGHVWKCVCKARGLPDDAEIKLNFPVDVRDRLEPPVPPGYFGNAAFMTSALATAGEIQSKPLWYAASKIHEALARMKDDYIKSALDYLEQHNCKKPEVNYKYTNLQMVSWARLPIHDADFGWGRPIFMGRVGIPTVGRCYVLPSPINDGSLSIIIGLEVEQMKLFSKLLYATINDRLISSCGGA</sequence>
<dbReference type="FunFam" id="3.30.559.10:FF:000015">
    <property type="entry name" value="Spermidine hydroxycinnamoyl transferase"/>
    <property type="match status" value="3"/>
</dbReference>
<accession>A0AAD5G974</accession>
<dbReference type="InterPro" id="IPR050317">
    <property type="entry name" value="Plant_Fungal_Acyltransferase"/>
</dbReference>
<dbReference type="PANTHER" id="PTHR31642:SF11">
    <property type="entry name" value="SHIKIMATE O-HYDROXYCINNAMOYLTRANSFERASE"/>
    <property type="match status" value="1"/>
</dbReference>
<dbReference type="FunFam" id="3.30.559.10:FF:000008">
    <property type="entry name" value="Tryptamine hydroxycinnamoyl transferase"/>
    <property type="match status" value="4"/>
</dbReference>
<evidence type="ECO:0000313" key="5">
    <source>
        <dbReference type="Proteomes" id="UP001206925"/>
    </source>
</evidence>
<comment type="similarity">
    <text evidence="1">Belongs to the plant acyltransferase family.</text>
</comment>
<dbReference type="Gene3D" id="3.30.559.10">
    <property type="entry name" value="Chloramphenicol acetyltransferase-like domain"/>
    <property type="match status" value="11"/>
</dbReference>
<dbReference type="GO" id="GO:0050266">
    <property type="term" value="F:rosmarinate synthase activity"/>
    <property type="evidence" value="ECO:0007669"/>
    <property type="project" value="UniProtKB-ARBA"/>
</dbReference>
<protein>
    <recommendedName>
        <fullName evidence="6">Shikimate O-hydroxycinnamoyltransferase</fullName>
    </recommendedName>
</protein>
<evidence type="ECO:0000256" key="2">
    <source>
        <dbReference type="ARBA" id="ARBA00022679"/>
    </source>
</evidence>
<dbReference type="PANTHER" id="PTHR31642">
    <property type="entry name" value="TRICHOTHECENE 3-O-ACETYLTRANSFERASE"/>
    <property type="match status" value="1"/>
</dbReference>
<gene>
    <name evidence="4" type="ORF">M8C21_032227</name>
</gene>
<keyword evidence="2" id="KW-0808">Transferase</keyword>
<keyword evidence="5" id="KW-1185">Reference proteome</keyword>
<dbReference type="SUPFAM" id="SSF52777">
    <property type="entry name" value="CoA-dependent acyltransferases"/>
    <property type="match status" value="1"/>
</dbReference>
<name>A0AAD5G974_AMBAR</name>
<evidence type="ECO:0000256" key="3">
    <source>
        <dbReference type="ARBA" id="ARBA00023315"/>
    </source>
</evidence>